<gene>
    <name evidence="2" type="primary">cusF_2</name>
    <name evidence="2" type="ORF">NCTC13098_06513</name>
</gene>
<feature type="signal peptide" evidence="1">
    <location>
        <begin position="1"/>
        <end position="23"/>
    </location>
</feature>
<dbReference type="Pfam" id="PF11604">
    <property type="entry name" value="CusF_Ec"/>
    <property type="match status" value="1"/>
</dbReference>
<dbReference type="Gene3D" id="2.40.50.320">
    <property type="entry name" value="Copper binding periplasmic protein CusF"/>
    <property type="match status" value="1"/>
</dbReference>
<keyword evidence="1" id="KW-0732">Signal</keyword>
<feature type="chain" id="PRO_5018004565" evidence="1">
    <location>
        <begin position="24"/>
        <end position="115"/>
    </location>
</feature>
<dbReference type="InterPro" id="IPR021647">
    <property type="entry name" value="CusF_Ec"/>
</dbReference>
<reference evidence="2 3" key="1">
    <citation type="submission" date="2018-12" db="EMBL/GenBank/DDBJ databases">
        <authorList>
            <consortium name="Pathogen Informatics"/>
        </authorList>
    </citation>
    <scope>NUCLEOTIDE SEQUENCE [LARGE SCALE GENOMIC DNA]</scope>
    <source>
        <strain evidence="2 3">NCTC13098</strain>
    </source>
</reference>
<evidence type="ECO:0000313" key="3">
    <source>
        <dbReference type="Proteomes" id="UP000274346"/>
    </source>
</evidence>
<dbReference type="Proteomes" id="UP000274346">
    <property type="component" value="Chromosome"/>
</dbReference>
<dbReference type="KEGG" id="rtg:NCTC13098_06513"/>
<dbReference type="EMBL" id="LR131271">
    <property type="protein sequence ID" value="VDR30080.1"/>
    <property type="molecule type" value="Genomic_DNA"/>
</dbReference>
<organism evidence="2 3">
    <name type="scientific">Raoultella terrigena</name>
    <name type="common">Klebsiella terrigena</name>
    <dbReference type="NCBI Taxonomy" id="577"/>
    <lineage>
        <taxon>Bacteria</taxon>
        <taxon>Pseudomonadati</taxon>
        <taxon>Pseudomonadota</taxon>
        <taxon>Gammaproteobacteria</taxon>
        <taxon>Enterobacterales</taxon>
        <taxon>Enterobacteriaceae</taxon>
        <taxon>Klebsiella/Raoultella group</taxon>
        <taxon>Raoultella</taxon>
    </lineage>
</organism>
<sequence>MNHVAKTVIFGLLLSAAASGTQAAEHQHGEMMPAAPAAGQAQAISAIGEVKTIDMESKKVTIDHDAIPALSWPPMTMRFTITPQTRLNAIKPGDKVAFTFIQQGNLSLLQDIHVN</sequence>
<dbReference type="AlphaFoldDB" id="A0A3P8M3E6"/>
<dbReference type="NCBIfam" id="NF007348">
    <property type="entry name" value="PRK09838.1"/>
    <property type="match status" value="1"/>
</dbReference>
<accession>A0A3P8M3E6</accession>
<protein>
    <submittedName>
        <fullName evidence="2">Cation efflux system protein CusF</fullName>
    </submittedName>
</protein>
<evidence type="ECO:0000256" key="1">
    <source>
        <dbReference type="SAM" id="SignalP"/>
    </source>
</evidence>
<name>A0A3P8M3E6_RAOTE</name>
<evidence type="ECO:0000313" key="2">
    <source>
        <dbReference type="EMBL" id="VDR30080.1"/>
    </source>
</evidence>
<proteinExistence type="predicted"/>
<dbReference type="InterPro" id="IPR042230">
    <property type="entry name" value="CusF_sf"/>
</dbReference>